<dbReference type="Gene3D" id="3.90.550.10">
    <property type="entry name" value="Spore Coat Polysaccharide Biosynthesis Protein SpsA, Chain A"/>
    <property type="match status" value="1"/>
</dbReference>
<dbReference type="InterPro" id="IPR001173">
    <property type="entry name" value="Glyco_trans_2-like"/>
</dbReference>
<evidence type="ECO:0000313" key="12">
    <source>
        <dbReference type="Proteomes" id="UP000243819"/>
    </source>
</evidence>
<dbReference type="InterPro" id="IPR050256">
    <property type="entry name" value="Glycosyltransferase_2"/>
</dbReference>
<keyword evidence="4 11" id="KW-0808">Transferase</keyword>
<evidence type="ECO:0000313" key="11">
    <source>
        <dbReference type="EMBL" id="SES78258.1"/>
    </source>
</evidence>
<organism evidence="11 12">
    <name type="scientific">Anaerobranca gottschalkii DSM 13577</name>
    <dbReference type="NCBI Taxonomy" id="1120990"/>
    <lineage>
        <taxon>Bacteria</taxon>
        <taxon>Bacillati</taxon>
        <taxon>Bacillota</taxon>
        <taxon>Clostridia</taxon>
        <taxon>Eubacteriales</taxon>
        <taxon>Proteinivoracaceae</taxon>
        <taxon>Anaerobranca</taxon>
    </lineage>
</organism>
<dbReference type="RefSeq" id="WP_091349299.1">
    <property type="nucleotide sequence ID" value="NZ_FOIF01000007.1"/>
</dbReference>
<keyword evidence="5" id="KW-0460">Magnesium</keyword>
<dbReference type="EC" id="2.4.1.266" evidence="6"/>
<dbReference type="STRING" id="1120990.SAMN03080614_100767"/>
<evidence type="ECO:0000256" key="6">
    <source>
        <dbReference type="ARBA" id="ARBA00039022"/>
    </source>
</evidence>
<evidence type="ECO:0000256" key="5">
    <source>
        <dbReference type="ARBA" id="ARBA00022842"/>
    </source>
</evidence>
<evidence type="ECO:0000256" key="2">
    <source>
        <dbReference type="ARBA" id="ARBA00006739"/>
    </source>
</evidence>
<comment type="similarity">
    <text evidence="2">Belongs to the glycosyltransferase 2 family.</text>
</comment>
<sequence>MTITCIIPAYNEEKTIGNILDVVKEVEIIDEIIVVSDGSIDKTVDVALSKGVKVVDLKENRGKGGAMKAGLEESEGEIILFLDADLIGLTPYHIKNLIEPVKSGRVPMSLGVFTNGRKTTDLAQKFAPYLSGQRAIKRELLNSMSDLEVSRFGVELALTRLVEKENINIEIVPLPDMSHVMKEEKLGFVKGFMARLKMYWEIVNYLFKNPS</sequence>
<dbReference type="SUPFAM" id="SSF53448">
    <property type="entry name" value="Nucleotide-diphospho-sugar transferases"/>
    <property type="match status" value="1"/>
</dbReference>
<comment type="catalytic activity">
    <reaction evidence="9">
        <text>an NDP-alpha-D-glucose + (2R)-3-phosphoglycerate = (2R)-2-O-(alpha-D-glucopyranosyl)-3-phospho-glycerate + a ribonucleoside 5'-diphosphate + H(+)</text>
        <dbReference type="Rhea" id="RHEA:47244"/>
        <dbReference type="ChEBI" id="CHEBI:15378"/>
        <dbReference type="ChEBI" id="CHEBI:57930"/>
        <dbReference type="ChEBI" id="CHEBI:58272"/>
        <dbReference type="ChEBI" id="CHEBI:62600"/>
        <dbReference type="ChEBI" id="CHEBI:76533"/>
        <dbReference type="EC" id="2.4.1.266"/>
    </reaction>
    <physiologicalReaction direction="left-to-right" evidence="9">
        <dbReference type="Rhea" id="RHEA:47245"/>
    </physiologicalReaction>
</comment>
<evidence type="ECO:0000256" key="8">
    <source>
        <dbReference type="ARBA" id="ARBA00048689"/>
    </source>
</evidence>
<evidence type="ECO:0000256" key="3">
    <source>
        <dbReference type="ARBA" id="ARBA00022676"/>
    </source>
</evidence>
<evidence type="ECO:0000256" key="1">
    <source>
        <dbReference type="ARBA" id="ARBA00001946"/>
    </source>
</evidence>
<accession>A0A1H9Z9Q6</accession>
<dbReference type="CDD" id="cd04179">
    <property type="entry name" value="DPM_DPG-synthase_like"/>
    <property type="match status" value="1"/>
</dbReference>
<feature type="domain" description="Glycosyltransferase 2-like" evidence="10">
    <location>
        <begin position="5"/>
        <end position="124"/>
    </location>
</feature>
<dbReference type="GO" id="GO:0016757">
    <property type="term" value="F:glycosyltransferase activity"/>
    <property type="evidence" value="ECO:0007669"/>
    <property type="project" value="UniProtKB-KW"/>
</dbReference>
<evidence type="ECO:0000256" key="7">
    <source>
        <dbReference type="ARBA" id="ARBA00040894"/>
    </source>
</evidence>
<protein>
    <recommendedName>
        <fullName evidence="7">Glucosyl-3-phosphoglycerate synthase</fullName>
        <ecNumber evidence="6">2.4.1.266</ecNumber>
    </recommendedName>
</protein>
<dbReference type="Proteomes" id="UP000243819">
    <property type="component" value="Unassembled WGS sequence"/>
</dbReference>
<comment type="catalytic activity">
    <reaction evidence="8">
        <text>(2R)-3-phosphoglycerate + UDP-alpha-D-glucose = (2R)-2-O-(alpha-D-glucopyranosyl)-3-phospho-glycerate + UDP + H(+)</text>
        <dbReference type="Rhea" id="RHEA:31319"/>
        <dbReference type="ChEBI" id="CHEBI:15378"/>
        <dbReference type="ChEBI" id="CHEBI:58223"/>
        <dbReference type="ChEBI" id="CHEBI:58272"/>
        <dbReference type="ChEBI" id="CHEBI:58885"/>
        <dbReference type="ChEBI" id="CHEBI:62600"/>
        <dbReference type="EC" id="2.4.1.266"/>
    </reaction>
    <physiologicalReaction direction="left-to-right" evidence="8">
        <dbReference type="Rhea" id="RHEA:31320"/>
    </physiologicalReaction>
</comment>
<dbReference type="PANTHER" id="PTHR48090">
    <property type="entry name" value="UNDECAPRENYL-PHOSPHATE 4-DEOXY-4-FORMAMIDO-L-ARABINOSE TRANSFERASE-RELATED"/>
    <property type="match status" value="1"/>
</dbReference>
<proteinExistence type="inferred from homology"/>
<gene>
    <name evidence="11" type="ORF">SAMN03080614_100767</name>
</gene>
<dbReference type="OrthoDB" id="9810303at2"/>
<evidence type="ECO:0000256" key="4">
    <source>
        <dbReference type="ARBA" id="ARBA00022679"/>
    </source>
</evidence>
<name>A0A1H9Z9Q6_9FIRM</name>
<comment type="cofactor">
    <cofactor evidence="1">
        <name>Mg(2+)</name>
        <dbReference type="ChEBI" id="CHEBI:18420"/>
    </cofactor>
</comment>
<dbReference type="Pfam" id="PF00535">
    <property type="entry name" value="Glycos_transf_2"/>
    <property type="match status" value="1"/>
</dbReference>
<evidence type="ECO:0000259" key="10">
    <source>
        <dbReference type="Pfam" id="PF00535"/>
    </source>
</evidence>
<keyword evidence="3" id="KW-0328">Glycosyltransferase</keyword>
<keyword evidence="12" id="KW-1185">Reference proteome</keyword>
<evidence type="ECO:0000256" key="9">
    <source>
        <dbReference type="ARBA" id="ARBA00048997"/>
    </source>
</evidence>
<dbReference type="EMBL" id="FOIF01000007">
    <property type="protein sequence ID" value="SES78258.1"/>
    <property type="molecule type" value="Genomic_DNA"/>
</dbReference>
<dbReference type="AlphaFoldDB" id="A0A1H9Z9Q6"/>
<dbReference type="InterPro" id="IPR029044">
    <property type="entry name" value="Nucleotide-diphossugar_trans"/>
</dbReference>
<dbReference type="PANTHER" id="PTHR48090:SF10">
    <property type="entry name" value="GLUCOSYL-3-PHOSPHOGLYCERATE SYNTHASE"/>
    <property type="match status" value="1"/>
</dbReference>
<reference evidence="12" key="1">
    <citation type="submission" date="2016-10" db="EMBL/GenBank/DDBJ databases">
        <authorList>
            <person name="Varghese N."/>
            <person name="Submissions S."/>
        </authorList>
    </citation>
    <scope>NUCLEOTIDE SEQUENCE [LARGE SCALE GENOMIC DNA]</scope>
    <source>
        <strain evidence="12">DSM 13577</strain>
    </source>
</reference>